<sequence>MVTFKQVQALALALPSAVEEPTWGDVTFRVNGKIFAITGTESRHVSVKASKEDQAELIASDPETYSFAPYVGRFGWVLVQLAGVEADELRDLLTEAWRRTAPKKLVKEFDAA</sequence>
<dbReference type="Gene3D" id="3.90.1150.30">
    <property type="match status" value="1"/>
</dbReference>
<dbReference type="EMBL" id="JADOUF010000001">
    <property type="protein sequence ID" value="MBG6138230.1"/>
    <property type="molecule type" value="Genomic_DNA"/>
</dbReference>
<reference evidence="1" key="1">
    <citation type="submission" date="2020-11" db="EMBL/GenBank/DDBJ databases">
        <title>Sequencing the genomes of 1000 actinobacteria strains.</title>
        <authorList>
            <person name="Klenk H.-P."/>
        </authorList>
    </citation>
    <scope>NUCLEOTIDE SEQUENCE</scope>
    <source>
        <strain evidence="1">DSM 45356</strain>
    </source>
</reference>
<keyword evidence="2" id="KW-1185">Reference proteome</keyword>
<comment type="caution">
    <text evidence="1">The sequence shown here is derived from an EMBL/GenBank/DDBJ whole genome shotgun (WGS) entry which is preliminary data.</text>
</comment>
<dbReference type="SUPFAM" id="SSF142906">
    <property type="entry name" value="YjbR-like"/>
    <property type="match status" value="1"/>
</dbReference>
<organism evidence="1 2">
    <name type="scientific">Longispora fulva</name>
    <dbReference type="NCBI Taxonomy" id="619741"/>
    <lineage>
        <taxon>Bacteria</taxon>
        <taxon>Bacillati</taxon>
        <taxon>Actinomycetota</taxon>
        <taxon>Actinomycetes</taxon>
        <taxon>Micromonosporales</taxon>
        <taxon>Micromonosporaceae</taxon>
        <taxon>Longispora</taxon>
    </lineage>
</organism>
<protein>
    <recommendedName>
        <fullName evidence="3">DNA-binding protein (MmcQ/YjbR family)</fullName>
    </recommendedName>
</protein>
<proteinExistence type="predicted"/>
<dbReference type="InterPro" id="IPR038056">
    <property type="entry name" value="YjbR-like_sf"/>
</dbReference>
<dbReference type="RefSeq" id="WP_197005010.1">
    <property type="nucleotide sequence ID" value="NZ_BONS01000017.1"/>
</dbReference>
<name>A0A8J7GM57_9ACTN</name>
<accession>A0A8J7GM57</accession>
<dbReference type="Proteomes" id="UP000622552">
    <property type="component" value="Unassembled WGS sequence"/>
</dbReference>
<evidence type="ECO:0008006" key="3">
    <source>
        <dbReference type="Google" id="ProtNLM"/>
    </source>
</evidence>
<dbReference type="Pfam" id="PF04237">
    <property type="entry name" value="YjbR"/>
    <property type="match status" value="1"/>
</dbReference>
<dbReference type="InterPro" id="IPR058532">
    <property type="entry name" value="YjbR/MT2646/Rv2570-like"/>
</dbReference>
<gene>
    <name evidence="1" type="ORF">IW245_004424</name>
</gene>
<evidence type="ECO:0000313" key="2">
    <source>
        <dbReference type="Proteomes" id="UP000622552"/>
    </source>
</evidence>
<dbReference type="AlphaFoldDB" id="A0A8J7GM57"/>
<evidence type="ECO:0000313" key="1">
    <source>
        <dbReference type="EMBL" id="MBG6138230.1"/>
    </source>
</evidence>